<dbReference type="InParanoid" id="A0A1B4XD44"/>
<keyword evidence="3" id="KW-1185">Reference proteome</keyword>
<gene>
    <name evidence="2" type="ORF">SCL_0383</name>
</gene>
<protein>
    <submittedName>
        <fullName evidence="2">Uncharacterized protein</fullName>
    </submittedName>
</protein>
<reference evidence="2 3" key="1">
    <citation type="submission" date="2015-05" db="EMBL/GenBank/DDBJ databases">
        <title>Complete genome sequence of a sulfur-oxidizing gammaproteobacterium strain HA5.</title>
        <authorList>
            <person name="Miura A."/>
            <person name="Kojima H."/>
            <person name="Fukui M."/>
        </authorList>
    </citation>
    <scope>NUCLEOTIDE SEQUENCE [LARGE SCALE GENOMIC DNA]</scope>
    <source>
        <strain evidence="2 3">HA5</strain>
    </source>
</reference>
<accession>A0A1B4XD44</accession>
<dbReference type="RefSeq" id="WP_148664945.1">
    <property type="nucleotide sequence ID" value="NZ_AP014879.1"/>
</dbReference>
<name>A0A1B4XD44_9GAMM</name>
<dbReference type="EMBL" id="AP014879">
    <property type="protein sequence ID" value="BAV32705.1"/>
    <property type="molecule type" value="Genomic_DNA"/>
</dbReference>
<organism evidence="2 3">
    <name type="scientific">Sulfuricaulis limicola</name>
    <dbReference type="NCBI Taxonomy" id="1620215"/>
    <lineage>
        <taxon>Bacteria</taxon>
        <taxon>Pseudomonadati</taxon>
        <taxon>Pseudomonadota</taxon>
        <taxon>Gammaproteobacteria</taxon>
        <taxon>Acidiferrobacterales</taxon>
        <taxon>Acidiferrobacteraceae</taxon>
        <taxon>Sulfuricaulis</taxon>
    </lineage>
</organism>
<evidence type="ECO:0000313" key="3">
    <source>
        <dbReference type="Proteomes" id="UP000243180"/>
    </source>
</evidence>
<proteinExistence type="predicted"/>
<sequence length="543" mass="55899">MLAALWLAPAQAARTFTATQTSPAFGSAVDMGSAQAVTFSVLNTSGGGNAGERIYEMRFRLPGTGTVFASSTAAPAGWTRTAFSTTSVTFRASSWANSIPSGSALGFTLNMVMRTTTADVTESLRDARASYTLDTNFTNGITRSGRYTPSNTSSWASWALKSLQIVSFQTTDTLGNPITAIGSNTQFRVVLTVKNISSTTQSNIVSNPATPAVTVLTGAVSASVVPPTVYSPSPLTLAAGATGTITYTYNTTVPSSGTIRFSVTNVRNGANNATSRSAVSNILAVSSFVVNINVSKTCLYVSNTVTVTMDYINNSGAAINNIAASLAPSTGGIVTLVSGPTYAFTSVGAGSTVANAVSWNYQITGGTTGQTFTFNGSATGNSGTITTPTAISAVITRAGFDPVVTPSNTNASSTNAQINWGITNNGCAPVKSISITLPAGFAWNGDAYSLVNGADESWTVSGGNPATFTAPAVVNYLPLTFDADYSLVLSTPAAPGTYAFDLGVTDSSDVFSTRPVTLTVDPFNTGSPSLNRTAPGPWREQYQ</sequence>
<dbReference type="AlphaFoldDB" id="A0A1B4XD44"/>
<dbReference type="KEGG" id="slim:SCL_0383"/>
<evidence type="ECO:0000256" key="1">
    <source>
        <dbReference type="SAM" id="MobiDB-lite"/>
    </source>
</evidence>
<feature type="region of interest" description="Disordered" evidence="1">
    <location>
        <begin position="522"/>
        <end position="543"/>
    </location>
</feature>
<evidence type="ECO:0000313" key="2">
    <source>
        <dbReference type="EMBL" id="BAV32705.1"/>
    </source>
</evidence>
<dbReference type="Proteomes" id="UP000243180">
    <property type="component" value="Chromosome"/>
</dbReference>
<feature type="compositionally biased region" description="Polar residues" evidence="1">
    <location>
        <begin position="522"/>
        <end position="532"/>
    </location>
</feature>